<protein>
    <submittedName>
        <fullName evidence="4">DUF4124 domain-containing protein</fullName>
    </submittedName>
</protein>
<comment type="caution">
    <text evidence="4">The sequence shown here is derived from an EMBL/GenBank/DDBJ whole genome shotgun (WGS) entry which is preliminary data.</text>
</comment>
<name>A0ABS8INW1_9BURK</name>
<reference evidence="4 5" key="1">
    <citation type="submission" date="2021-11" db="EMBL/GenBank/DDBJ databases">
        <authorList>
            <person name="Huq M.A."/>
        </authorList>
    </citation>
    <scope>NUCLEOTIDE SEQUENCE [LARGE SCALE GENOMIC DNA]</scope>
    <source>
        <strain evidence="4 5">MAHUQ-52</strain>
    </source>
</reference>
<accession>A0ABS8INW1</accession>
<dbReference type="InterPro" id="IPR025392">
    <property type="entry name" value="DUF4124"/>
</dbReference>
<proteinExistence type="predicted"/>
<evidence type="ECO:0000256" key="2">
    <source>
        <dbReference type="SAM" id="SignalP"/>
    </source>
</evidence>
<feature type="chain" id="PRO_5046072957" evidence="2">
    <location>
        <begin position="24"/>
        <end position="161"/>
    </location>
</feature>
<feature type="compositionally biased region" description="Basic and acidic residues" evidence="1">
    <location>
        <begin position="87"/>
        <end position="98"/>
    </location>
</feature>
<sequence length="161" mass="17814">MTTRFFPAVLGFALMGAAPLAAADIFLCTDKDGRRLLTDTGGPGCRTLEVSSAIPAPAARRAAPAPRAASPAVTPTDFPRVDNAQQKARDDDRRAILSDELRSEERRLAELRREFNGGEPERQGNEKNYAKYQARVADMRDNIFRSEKNVEALKRELANIR</sequence>
<dbReference type="EMBL" id="JAJHPV010000004">
    <property type="protein sequence ID" value="MCC6069863.1"/>
    <property type="molecule type" value="Genomic_DNA"/>
</dbReference>
<dbReference type="Proteomes" id="UP001198701">
    <property type="component" value="Unassembled WGS sequence"/>
</dbReference>
<keyword evidence="2" id="KW-0732">Signal</keyword>
<gene>
    <name evidence="4" type="ORF">LMJ30_02675</name>
</gene>
<dbReference type="Pfam" id="PF13511">
    <property type="entry name" value="DUF4124"/>
    <property type="match status" value="1"/>
</dbReference>
<evidence type="ECO:0000256" key="1">
    <source>
        <dbReference type="SAM" id="MobiDB-lite"/>
    </source>
</evidence>
<feature type="region of interest" description="Disordered" evidence="1">
    <location>
        <begin position="56"/>
        <end position="98"/>
    </location>
</feature>
<dbReference type="RefSeq" id="WP_229430791.1">
    <property type="nucleotide sequence ID" value="NZ_JAJHPV010000004.1"/>
</dbReference>
<evidence type="ECO:0000313" key="5">
    <source>
        <dbReference type="Proteomes" id="UP001198701"/>
    </source>
</evidence>
<keyword evidence="5" id="KW-1185">Reference proteome</keyword>
<feature type="domain" description="DUF4124" evidence="3">
    <location>
        <begin position="13"/>
        <end position="65"/>
    </location>
</feature>
<organism evidence="4 5">
    <name type="scientific">Massilia agrisoli</name>
    <dbReference type="NCBI Taxonomy" id="2892444"/>
    <lineage>
        <taxon>Bacteria</taxon>
        <taxon>Pseudomonadati</taxon>
        <taxon>Pseudomonadota</taxon>
        <taxon>Betaproteobacteria</taxon>
        <taxon>Burkholderiales</taxon>
        <taxon>Oxalobacteraceae</taxon>
        <taxon>Telluria group</taxon>
        <taxon>Massilia</taxon>
    </lineage>
</organism>
<evidence type="ECO:0000313" key="4">
    <source>
        <dbReference type="EMBL" id="MCC6069863.1"/>
    </source>
</evidence>
<evidence type="ECO:0000259" key="3">
    <source>
        <dbReference type="Pfam" id="PF13511"/>
    </source>
</evidence>
<feature type="compositionally biased region" description="Low complexity" evidence="1">
    <location>
        <begin position="56"/>
        <end position="72"/>
    </location>
</feature>
<feature type="signal peptide" evidence="2">
    <location>
        <begin position="1"/>
        <end position="23"/>
    </location>
</feature>